<keyword evidence="1 4" id="KW-0378">Hydrolase</keyword>
<feature type="short sequence motif" description="GXSXG" evidence="4">
    <location>
        <begin position="69"/>
        <end position="73"/>
    </location>
</feature>
<evidence type="ECO:0000256" key="5">
    <source>
        <dbReference type="SAM" id="MobiDB-lite"/>
    </source>
</evidence>
<proteinExistence type="predicted"/>
<dbReference type="GO" id="GO:0016787">
    <property type="term" value="F:hydrolase activity"/>
    <property type="evidence" value="ECO:0007669"/>
    <property type="project" value="UniProtKB-UniRule"/>
</dbReference>
<evidence type="ECO:0000313" key="7">
    <source>
        <dbReference type="EMBL" id="RDJ29900.1"/>
    </source>
</evidence>
<dbReference type="PANTHER" id="PTHR14226">
    <property type="entry name" value="NEUROPATHY TARGET ESTERASE/SWISS CHEESE D.MELANOGASTER"/>
    <property type="match status" value="1"/>
</dbReference>
<dbReference type="GO" id="GO:0016042">
    <property type="term" value="P:lipid catabolic process"/>
    <property type="evidence" value="ECO:0007669"/>
    <property type="project" value="UniProtKB-UniRule"/>
</dbReference>
<comment type="caution">
    <text evidence="4">Lacks conserved residue(s) required for the propagation of feature annotation.</text>
</comment>
<keyword evidence="8" id="KW-1185">Reference proteome</keyword>
<dbReference type="EMBL" id="QQTP01000001">
    <property type="protein sequence ID" value="RDJ29900.1"/>
    <property type="molecule type" value="Genomic_DNA"/>
</dbReference>
<feature type="active site" description="Nucleophile" evidence="4">
    <location>
        <position position="71"/>
    </location>
</feature>
<evidence type="ECO:0000313" key="8">
    <source>
        <dbReference type="Proteomes" id="UP000255207"/>
    </source>
</evidence>
<feature type="active site" description="Proton acceptor" evidence="4">
    <location>
        <position position="185"/>
    </location>
</feature>
<sequence length="352" mass="37185">MMWNDAARRAFGMSDGAASMNDLSPEAPAHKGRPKIGLALGGGAARGWAHIGVLEVLKEAGYAPDVIAGTSIGAVVGGCYAAGKLDALSEFAATLTKRRVVGLMDFHIGGAGLIAGSRLKRLLERDLTGQRIEELPVRFVAIATELGTGHEIWLTHGLLVEALRASYALPGVFDPVRLGGRWLMDGALVNPVPVTAARALGADIVICVNLNSDLSGRGTTIQNHSADPDPAPEAPGAEERPVSRWFGGITGAARRVRGLVGRASSDQPGLAGVMIDAFNITQDRISRSRLAGDPPDVMIGPKLARVGLFDFHRADEAVALGRHAAERMLDEIEAVVQSTTLRRDEAAWHVNR</sequence>
<dbReference type="Gene3D" id="3.40.1090.10">
    <property type="entry name" value="Cytosolic phospholipase A2 catalytic domain"/>
    <property type="match status" value="1"/>
</dbReference>
<evidence type="ECO:0000256" key="4">
    <source>
        <dbReference type="PROSITE-ProRule" id="PRU01161"/>
    </source>
</evidence>
<dbReference type="Proteomes" id="UP000255207">
    <property type="component" value="Unassembled WGS sequence"/>
</dbReference>
<feature type="short sequence motif" description="DGA/G" evidence="4">
    <location>
        <begin position="185"/>
        <end position="187"/>
    </location>
</feature>
<dbReference type="Pfam" id="PF01734">
    <property type="entry name" value="Patatin"/>
    <property type="match status" value="1"/>
</dbReference>
<dbReference type="OrthoDB" id="5290098at2"/>
<comment type="caution">
    <text evidence="7">The sequence shown here is derived from an EMBL/GenBank/DDBJ whole genome shotgun (WGS) entry which is preliminary data.</text>
</comment>
<reference evidence="8" key="1">
    <citation type="submission" date="2018-07" db="EMBL/GenBank/DDBJ databases">
        <authorList>
            <person name="Safronova V.I."/>
            <person name="Chirak E.R."/>
            <person name="Sazanova A.L."/>
        </authorList>
    </citation>
    <scope>NUCLEOTIDE SEQUENCE [LARGE SCALE GENOMIC DNA]</scope>
    <source>
        <strain evidence="8">RCAM04685</strain>
    </source>
</reference>
<evidence type="ECO:0000256" key="3">
    <source>
        <dbReference type="ARBA" id="ARBA00023098"/>
    </source>
</evidence>
<keyword evidence="3 4" id="KW-0443">Lipid metabolism</keyword>
<dbReference type="PANTHER" id="PTHR14226:SF76">
    <property type="entry name" value="NTE FAMILY PROTEIN RSSA"/>
    <property type="match status" value="1"/>
</dbReference>
<dbReference type="SUPFAM" id="SSF52151">
    <property type="entry name" value="FabD/lysophospholipase-like"/>
    <property type="match status" value="1"/>
</dbReference>
<dbReference type="PROSITE" id="PS51635">
    <property type="entry name" value="PNPLA"/>
    <property type="match status" value="1"/>
</dbReference>
<accession>A0A370LDI3</accession>
<dbReference type="InterPro" id="IPR050301">
    <property type="entry name" value="NTE"/>
</dbReference>
<gene>
    <name evidence="7" type="ORF">DWE98_02740</name>
</gene>
<dbReference type="InterPro" id="IPR002641">
    <property type="entry name" value="PNPLA_dom"/>
</dbReference>
<evidence type="ECO:0000259" key="6">
    <source>
        <dbReference type="PROSITE" id="PS51635"/>
    </source>
</evidence>
<organism evidence="7 8">
    <name type="scientific">Bosea caraganae</name>
    <dbReference type="NCBI Taxonomy" id="2763117"/>
    <lineage>
        <taxon>Bacteria</taxon>
        <taxon>Pseudomonadati</taxon>
        <taxon>Pseudomonadota</taxon>
        <taxon>Alphaproteobacteria</taxon>
        <taxon>Hyphomicrobiales</taxon>
        <taxon>Boseaceae</taxon>
        <taxon>Bosea</taxon>
    </lineage>
</organism>
<feature type="domain" description="PNPLA" evidence="6">
    <location>
        <begin position="38"/>
        <end position="198"/>
    </location>
</feature>
<dbReference type="AlphaFoldDB" id="A0A370LDI3"/>
<name>A0A370LDI3_9HYPH</name>
<keyword evidence="2 4" id="KW-0442">Lipid degradation</keyword>
<protein>
    <submittedName>
        <fullName evidence="7">NTE family protein rssA</fullName>
    </submittedName>
</protein>
<evidence type="ECO:0000256" key="1">
    <source>
        <dbReference type="ARBA" id="ARBA00022801"/>
    </source>
</evidence>
<evidence type="ECO:0000256" key="2">
    <source>
        <dbReference type="ARBA" id="ARBA00022963"/>
    </source>
</evidence>
<feature type="region of interest" description="Disordered" evidence="5">
    <location>
        <begin position="219"/>
        <end position="239"/>
    </location>
</feature>
<dbReference type="InterPro" id="IPR016035">
    <property type="entry name" value="Acyl_Trfase/lysoPLipase"/>
</dbReference>